<gene>
    <name evidence="2" type="ORF">A2815_03035</name>
</gene>
<reference evidence="2 3" key="1">
    <citation type="journal article" date="2016" name="Nat. Commun.">
        <title>Thousands of microbial genomes shed light on interconnected biogeochemical processes in an aquifer system.</title>
        <authorList>
            <person name="Anantharaman K."/>
            <person name="Brown C.T."/>
            <person name="Hug L.A."/>
            <person name="Sharon I."/>
            <person name="Castelle C.J."/>
            <person name="Probst A.J."/>
            <person name="Thomas B.C."/>
            <person name="Singh A."/>
            <person name="Wilkins M.J."/>
            <person name="Karaoz U."/>
            <person name="Brodie E.L."/>
            <person name="Williams K.H."/>
            <person name="Hubbard S.S."/>
            <person name="Banfield J.F."/>
        </authorList>
    </citation>
    <scope>NUCLEOTIDE SEQUENCE [LARGE SCALE GENOMIC DNA]</scope>
</reference>
<protein>
    <submittedName>
        <fullName evidence="2">Uncharacterized protein</fullName>
    </submittedName>
</protein>
<feature type="transmembrane region" description="Helical" evidence="1">
    <location>
        <begin position="93"/>
        <end position="115"/>
    </location>
</feature>
<proteinExistence type="predicted"/>
<accession>A0A1G2FDC2</accession>
<comment type="caution">
    <text evidence="2">The sequence shown here is derived from an EMBL/GenBank/DDBJ whole genome shotgun (WGS) entry which is preliminary data.</text>
</comment>
<evidence type="ECO:0000313" key="3">
    <source>
        <dbReference type="Proteomes" id="UP000176974"/>
    </source>
</evidence>
<sequence>MKGRKIILSFLIIAGLFSALNALAVEWLPLVPCGRTGAPDCTLCHFWKLGSNVLNFLVYGLAIPATILLFVFAGLVFLTSAGNESRIKKAREIFTNTLIGIFIVLVSWLVISTIIKQVANPGTSTGQIIRNWDQFPNCE</sequence>
<keyword evidence="1" id="KW-0812">Transmembrane</keyword>
<dbReference type="AlphaFoldDB" id="A0A1G2FDC2"/>
<dbReference type="EMBL" id="MHMY01000001">
    <property type="protein sequence ID" value="OGZ36074.1"/>
    <property type="molecule type" value="Genomic_DNA"/>
</dbReference>
<evidence type="ECO:0000313" key="2">
    <source>
        <dbReference type="EMBL" id="OGZ36074.1"/>
    </source>
</evidence>
<name>A0A1G2FDC2_9BACT</name>
<keyword evidence="1" id="KW-1133">Transmembrane helix</keyword>
<dbReference type="Proteomes" id="UP000176974">
    <property type="component" value="Unassembled WGS sequence"/>
</dbReference>
<organism evidence="2 3">
    <name type="scientific">Candidatus Portnoybacteria bacterium RIFCSPHIGHO2_01_FULL_40_12b</name>
    <dbReference type="NCBI Taxonomy" id="1801994"/>
    <lineage>
        <taxon>Bacteria</taxon>
        <taxon>Candidatus Portnoyibacteriota</taxon>
    </lineage>
</organism>
<keyword evidence="1" id="KW-0472">Membrane</keyword>
<feature type="transmembrane region" description="Helical" evidence="1">
    <location>
        <begin position="56"/>
        <end position="81"/>
    </location>
</feature>
<dbReference type="Pfam" id="PF18895">
    <property type="entry name" value="T4SS_pilin"/>
    <property type="match status" value="1"/>
</dbReference>
<dbReference type="InterPro" id="IPR043993">
    <property type="entry name" value="T4SS_pilin"/>
</dbReference>
<evidence type="ECO:0000256" key="1">
    <source>
        <dbReference type="SAM" id="Phobius"/>
    </source>
</evidence>